<proteinExistence type="predicted"/>
<dbReference type="PANTHER" id="PTHR28434:SF1">
    <property type="entry name" value="PROTEIN C3ORF33"/>
    <property type="match status" value="1"/>
</dbReference>
<sequence length="236" mass="27201">MPLNDDLHKFCDTHIREIKYFIYGIGLAGAILVAKDLRLATKFCHVSEIPVRFVQSHVTLQGTVRSISSYGVLEVEHQPVFNLPFSRWVTSLRPNLEEPGLLSVELVGVDLTPKAVDWLTDKVLDKHIWFKLIHASKDAVFCSVYRKNSLLLKVNINQQLVKQGLAPVLRQDLSLLSQDVVTQKHLVKLVTAETNARHRRLGMWRELEGKEETVSVMRTVFRWLSDKLKERWRRKG</sequence>
<protein>
    <recommendedName>
        <fullName evidence="1">TNase-like domain-containing protein</fullName>
    </recommendedName>
</protein>
<accession>A0AAN9AU49</accession>
<evidence type="ECO:0000313" key="2">
    <source>
        <dbReference type="EMBL" id="KAK7093232.1"/>
    </source>
</evidence>
<evidence type="ECO:0000259" key="1">
    <source>
        <dbReference type="SMART" id="SM00318"/>
    </source>
</evidence>
<dbReference type="InterPro" id="IPR016071">
    <property type="entry name" value="Staphylococal_nuclease_OB-fold"/>
</dbReference>
<evidence type="ECO:0000313" key="3">
    <source>
        <dbReference type="Proteomes" id="UP001374579"/>
    </source>
</evidence>
<dbReference type="GO" id="GO:0005615">
    <property type="term" value="C:extracellular space"/>
    <property type="evidence" value="ECO:0007669"/>
    <property type="project" value="TreeGrafter"/>
</dbReference>
<comment type="caution">
    <text evidence="2">The sequence shown here is derived from an EMBL/GenBank/DDBJ whole genome shotgun (WGS) entry which is preliminary data.</text>
</comment>
<organism evidence="2 3">
    <name type="scientific">Littorina saxatilis</name>
    <dbReference type="NCBI Taxonomy" id="31220"/>
    <lineage>
        <taxon>Eukaryota</taxon>
        <taxon>Metazoa</taxon>
        <taxon>Spiralia</taxon>
        <taxon>Lophotrochozoa</taxon>
        <taxon>Mollusca</taxon>
        <taxon>Gastropoda</taxon>
        <taxon>Caenogastropoda</taxon>
        <taxon>Littorinimorpha</taxon>
        <taxon>Littorinoidea</taxon>
        <taxon>Littorinidae</taxon>
        <taxon>Littorina</taxon>
    </lineage>
</organism>
<dbReference type="AlphaFoldDB" id="A0AAN9AU49"/>
<dbReference type="SUPFAM" id="SSF50199">
    <property type="entry name" value="Staphylococcal nuclease"/>
    <property type="match status" value="1"/>
</dbReference>
<dbReference type="EMBL" id="JBAMIC010000019">
    <property type="protein sequence ID" value="KAK7093232.1"/>
    <property type="molecule type" value="Genomic_DNA"/>
</dbReference>
<dbReference type="Pfam" id="PF00565">
    <property type="entry name" value="SNase"/>
    <property type="match status" value="1"/>
</dbReference>
<gene>
    <name evidence="2" type="ORF">V1264_007022</name>
</gene>
<feature type="domain" description="TNase-like" evidence="1">
    <location>
        <begin position="58"/>
        <end position="206"/>
    </location>
</feature>
<dbReference type="Gene3D" id="2.40.50.90">
    <property type="match status" value="1"/>
</dbReference>
<dbReference type="InterPro" id="IPR042421">
    <property type="entry name" value="C3orf33-like"/>
</dbReference>
<reference evidence="2 3" key="1">
    <citation type="submission" date="2024-02" db="EMBL/GenBank/DDBJ databases">
        <title>Chromosome-scale genome assembly of the rough periwinkle Littorina saxatilis.</title>
        <authorList>
            <person name="De Jode A."/>
            <person name="Faria R."/>
            <person name="Formenti G."/>
            <person name="Sims Y."/>
            <person name="Smith T.P."/>
            <person name="Tracey A."/>
            <person name="Wood J.M.D."/>
            <person name="Zagrodzka Z.B."/>
            <person name="Johannesson K."/>
            <person name="Butlin R.K."/>
            <person name="Leder E.H."/>
        </authorList>
    </citation>
    <scope>NUCLEOTIDE SEQUENCE [LARGE SCALE GENOMIC DNA]</scope>
    <source>
        <strain evidence="2">Snail1</strain>
        <tissue evidence="2">Muscle</tissue>
    </source>
</reference>
<dbReference type="Proteomes" id="UP001374579">
    <property type="component" value="Unassembled WGS sequence"/>
</dbReference>
<keyword evidence="3" id="KW-1185">Reference proteome</keyword>
<dbReference type="PANTHER" id="PTHR28434">
    <property type="entry name" value="PROTEIN C3ORF33"/>
    <property type="match status" value="1"/>
</dbReference>
<name>A0AAN9AU49_9CAEN</name>
<dbReference type="SMART" id="SM00318">
    <property type="entry name" value="SNc"/>
    <property type="match status" value="1"/>
</dbReference>
<dbReference type="InterPro" id="IPR035437">
    <property type="entry name" value="SNase_OB-fold_sf"/>
</dbReference>